<dbReference type="PANTHER" id="PTHR34631">
    <property type="match status" value="1"/>
</dbReference>
<dbReference type="InterPro" id="IPR025668">
    <property type="entry name" value="Tnp_DDE_dom"/>
</dbReference>
<evidence type="ECO:0000313" key="2">
    <source>
        <dbReference type="EMBL" id="TMO67581.1"/>
    </source>
</evidence>
<evidence type="ECO:0000313" key="4">
    <source>
        <dbReference type="Proteomes" id="UP000307164"/>
    </source>
</evidence>
<accession>A0A5S3V8N2</accession>
<sequence>MKNKIRNWSQYNRALVQRSNINIWLSERAISKWQNTEKHGGRGRSNYYFNLAIETCLTLRAVFHLPLRALEGFVNSLLTMMDTSLQSSGYSCLCKRRALLINKALLNIKSNYALTPSDCRVVIFTCLLCQNGACCQRPSC</sequence>
<reference evidence="2" key="3">
    <citation type="submission" date="2019-09" db="EMBL/GenBank/DDBJ databases">
        <title>Co-occurence of chitin degradation, pigmentation and bioactivity in marine Pseudoalteromonas.</title>
        <authorList>
            <person name="Sonnenschein E.C."/>
            <person name="Bech P.K."/>
        </authorList>
    </citation>
    <scope>NUCLEOTIDE SEQUENCE</scope>
    <source>
        <strain evidence="2">S3790</strain>
    </source>
</reference>
<comment type="caution">
    <text evidence="2">The sequence shown here is derived from an EMBL/GenBank/DDBJ whole genome shotgun (WGS) entry which is preliminary data.</text>
</comment>
<gene>
    <name evidence="2" type="ORF">CWC19_13650</name>
    <name evidence="3" type="ORF">CWC20_13645</name>
</gene>
<feature type="domain" description="Transposase DDE" evidence="1">
    <location>
        <begin position="17"/>
        <end position="100"/>
    </location>
</feature>
<dbReference type="AlphaFoldDB" id="A0A5S3V8N2"/>
<dbReference type="RefSeq" id="WP_138592382.1">
    <property type="nucleotide sequence ID" value="NZ_PNBW01000062.1"/>
</dbReference>
<evidence type="ECO:0000313" key="3">
    <source>
        <dbReference type="EMBL" id="TMO73354.1"/>
    </source>
</evidence>
<dbReference type="InterPro" id="IPR053172">
    <property type="entry name" value="Tn903_transposase"/>
</dbReference>
<dbReference type="Proteomes" id="UP000307164">
    <property type="component" value="Unassembled WGS sequence"/>
</dbReference>
<dbReference type="EMBL" id="PNBW01000062">
    <property type="protein sequence ID" value="TMO73354.1"/>
    <property type="molecule type" value="Genomic_DNA"/>
</dbReference>
<reference evidence="2 5" key="1">
    <citation type="submission" date="2018-01" db="EMBL/GenBank/DDBJ databases">
        <authorList>
            <person name="Paulsen S."/>
            <person name="Gram L.K."/>
        </authorList>
    </citation>
    <scope>NUCLEOTIDE SEQUENCE [LARGE SCALE GENOMIC DNA]</scope>
    <source>
        <strain evidence="2 5">S3790</strain>
        <strain evidence="3">S3895</strain>
    </source>
</reference>
<evidence type="ECO:0000313" key="5">
    <source>
        <dbReference type="Proteomes" id="UP000307217"/>
    </source>
</evidence>
<dbReference type="OrthoDB" id="6625134at2"/>
<keyword evidence="4" id="KW-1185">Reference proteome</keyword>
<protein>
    <recommendedName>
        <fullName evidence="1">Transposase DDE domain-containing protein</fullName>
    </recommendedName>
</protein>
<dbReference type="Proteomes" id="UP000307217">
    <property type="component" value="Unassembled WGS sequence"/>
</dbReference>
<reference evidence="4 5" key="2">
    <citation type="submission" date="2019-06" db="EMBL/GenBank/DDBJ databases">
        <title>Co-occurence of chitin degradation, pigmentation and bioactivity in marine Pseudoalteromonas.</title>
        <authorList>
            <person name="Sonnenschein E.C."/>
            <person name="Bech P.K."/>
        </authorList>
    </citation>
    <scope>NUCLEOTIDE SEQUENCE [LARGE SCALE GENOMIC DNA]</scope>
    <source>
        <strain evidence="5">S3790</strain>
        <strain evidence="3 4">S3895</strain>
    </source>
</reference>
<dbReference type="PANTHER" id="PTHR34631:SF3">
    <property type="entry name" value="ISSOD12 TRANSPOSASE TNPA_ISSOD12"/>
    <property type="match status" value="1"/>
</dbReference>
<dbReference type="Pfam" id="PF13737">
    <property type="entry name" value="DDE_Tnp_1_5"/>
    <property type="match status" value="1"/>
</dbReference>
<proteinExistence type="predicted"/>
<organism evidence="2 5">
    <name type="scientific">Pseudoalteromonas aurantia</name>
    <dbReference type="NCBI Taxonomy" id="43654"/>
    <lineage>
        <taxon>Bacteria</taxon>
        <taxon>Pseudomonadati</taxon>
        <taxon>Pseudomonadota</taxon>
        <taxon>Gammaproteobacteria</taxon>
        <taxon>Alteromonadales</taxon>
        <taxon>Pseudoalteromonadaceae</taxon>
        <taxon>Pseudoalteromonas</taxon>
    </lineage>
</organism>
<dbReference type="EMBL" id="PNBX01000055">
    <property type="protein sequence ID" value="TMO67581.1"/>
    <property type="molecule type" value="Genomic_DNA"/>
</dbReference>
<name>A0A5S3V8N2_9GAMM</name>
<evidence type="ECO:0000259" key="1">
    <source>
        <dbReference type="Pfam" id="PF13737"/>
    </source>
</evidence>